<dbReference type="OrthoDB" id="3281695at2"/>
<keyword evidence="1" id="KW-0732">Signal</keyword>
<dbReference type="Pfam" id="PF00353">
    <property type="entry name" value="HemolysinCabind"/>
    <property type="match status" value="1"/>
</dbReference>
<dbReference type="SUPFAM" id="SSF51120">
    <property type="entry name" value="beta-Roll"/>
    <property type="match status" value="1"/>
</dbReference>
<dbReference type="EMBL" id="VCKY01000063">
    <property type="protein sequence ID" value="TMR19376.1"/>
    <property type="molecule type" value="Genomic_DNA"/>
</dbReference>
<gene>
    <name evidence="2" type="ORF">ETD86_20100</name>
</gene>
<accession>A0A5S4FIY0</accession>
<evidence type="ECO:0000313" key="2">
    <source>
        <dbReference type="EMBL" id="TMR19376.1"/>
    </source>
</evidence>
<comment type="caution">
    <text evidence="2">The sequence shown here is derived from an EMBL/GenBank/DDBJ whole genome shotgun (WGS) entry which is preliminary data.</text>
</comment>
<evidence type="ECO:0008006" key="4">
    <source>
        <dbReference type="Google" id="ProtNLM"/>
    </source>
</evidence>
<dbReference type="GO" id="GO:0005509">
    <property type="term" value="F:calcium ion binding"/>
    <property type="evidence" value="ECO:0007669"/>
    <property type="project" value="InterPro"/>
</dbReference>
<feature type="signal peptide" evidence="1">
    <location>
        <begin position="1"/>
        <end position="30"/>
    </location>
</feature>
<dbReference type="AlphaFoldDB" id="A0A5S4FIY0"/>
<dbReference type="Proteomes" id="UP000309128">
    <property type="component" value="Unassembled WGS sequence"/>
</dbReference>
<sequence length="284" mass="28134">MRTLKRAMHFSLLSGLVVGALAALPGTGHAAAGTSSASVSNVGGRLQLNYVGSADANGVRISLESGTNALVVSDSVSISPAGGCVAVPNNPTTVRCSVGITLISARLGGGADTFSTLVPLKGTVEGEGGNDTFRPSRSVGAIGAATSEIMYAGGLGEDTATYAGVPATGPTGNTGVHVTLDLAANDGRDADGSRPADKDNVQVENLIGSSFGDRLSGDGQDNEITAGNGRDTVSGGNGNDVVNVQDQAAENSVSCGEGTGDVAIADRFALDPVNVDCETVQRGA</sequence>
<keyword evidence="3" id="KW-1185">Reference proteome</keyword>
<name>A0A5S4FIY0_9ACTN</name>
<feature type="chain" id="PRO_5024447188" description="Calcium-binding protein" evidence="1">
    <location>
        <begin position="31"/>
        <end position="284"/>
    </location>
</feature>
<evidence type="ECO:0000256" key="1">
    <source>
        <dbReference type="SAM" id="SignalP"/>
    </source>
</evidence>
<dbReference type="InterPro" id="IPR001343">
    <property type="entry name" value="Hemolysn_Ca-bd"/>
</dbReference>
<evidence type="ECO:0000313" key="3">
    <source>
        <dbReference type="Proteomes" id="UP000309128"/>
    </source>
</evidence>
<dbReference type="InterPro" id="IPR011049">
    <property type="entry name" value="Serralysin-like_metalloprot_C"/>
</dbReference>
<protein>
    <recommendedName>
        <fullName evidence="4">Calcium-binding protein</fullName>
    </recommendedName>
</protein>
<organism evidence="2 3">
    <name type="scientific">Nonomuraea turkmeniaca</name>
    <dbReference type="NCBI Taxonomy" id="103838"/>
    <lineage>
        <taxon>Bacteria</taxon>
        <taxon>Bacillati</taxon>
        <taxon>Actinomycetota</taxon>
        <taxon>Actinomycetes</taxon>
        <taxon>Streptosporangiales</taxon>
        <taxon>Streptosporangiaceae</taxon>
        <taxon>Nonomuraea</taxon>
    </lineage>
</organism>
<dbReference type="RefSeq" id="WP_138667686.1">
    <property type="nucleotide sequence ID" value="NZ_VCKY01000063.1"/>
</dbReference>
<proteinExistence type="predicted"/>
<dbReference type="Gene3D" id="2.150.10.10">
    <property type="entry name" value="Serralysin-like metalloprotease, C-terminal"/>
    <property type="match status" value="1"/>
</dbReference>
<reference evidence="2 3" key="1">
    <citation type="submission" date="2019-05" db="EMBL/GenBank/DDBJ databases">
        <title>Draft genome sequence of Nonomuraea turkmeniaca DSM 43926.</title>
        <authorList>
            <person name="Saricaoglu S."/>
            <person name="Isik K."/>
        </authorList>
    </citation>
    <scope>NUCLEOTIDE SEQUENCE [LARGE SCALE GENOMIC DNA]</scope>
    <source>
        <strain evidence="2 3">DSM 43926</strain>
    </source>
</reference>